<dbReference type="AlphaFoldDB" id="A0A8H4AE07"/>
<sequence>MALSRKHSTGIFSKFLKPYGIIAKRLRKIRGKYVSRVHSSQNPTSQYLKFFSKVEIRHKIDRFDFEKYYAKSDTSDSNLNSDPEPKPETLVPTPKPINENTSDIEDIYDLYRSIWISS</sequence>
<keyword evidence="2" id="KW-0347">Helicase</keyword>
<proteinExistence type="predicted"/>
<feature type="region of interest" description="Disordered" evidence="1">
    <location>
        <begin position="72"/>
        <end position="101"/>
    </location>
</feature>
<keyword evidence="2" id="KW-0378">Hydrolase</keyword>
<dbReference type="Proteomes" id="UP000439903">
    <property type="component" value="Unassembled WGS sequence"/>
</dbReference>
<keyword evidence="2" id="KW-0067">ATP-binding</keyword>
<dbReference type="EMBL" id="WTPW01000737">
    <property type="protein sequence ID" value="KAF0484152.1"/>
    <property type="molecule type" value="Genomic_DNA"/>
</dbReference>
<evidence type="ECO:0000256" key="1">
    <source>
        <dbReference type="SAM" id="MobiDB-lite"/>
    </source>
</evidence>
<name>A0A8H4AE07_GIGMA</name>
<keyword evidence="3" id="KW-1185">Reference proteome</keyword>
<comment type="caution">
    <text evidence="2">The sequence shown here is derived from an EMBL/GenBank/DDBJ whole genome shotgun (WGS) entry which is preliminary data.</text>
</comment>
<gene>
    <name evidence="2" type="ORF">F8M41_023080</name>
</gene>
<accession>A0A8H4AE07</accession>
<keyword evidence="2" id="KW-0547">Nucleotide-binding</keyword>
<evidence type="ECO:0000313" key="3">
    <source>
        <dbReference type="Proteomes" id="UP000439903"/>
    </source>
</evidence>
<organism evidence="2 3">
    <name type="scientific">Gigaspora margarita</name>
    <dbReference type="NCBI Taxonomy" id="4874"/>
    <lineage>
        <taxon>Eukaryota</taxon>
        <taxon>Fungi</taxon>
        <taxon>Fungi incertae sedis</taxon>
        <taxon>Mucoromycota</taxon>
        <taxon>Glomeromycotina</taxon>
        <taxon>Glomeromycetes</taxon>
        <taxon>Diversisporales</taxon>
        <taxon>Gigasporaceae</taxon>
        <taxon>Gigaspora</taxon>
    </lineage>
</organism>
<reference evidence="2 3" key="1">
    <citation type="journal article" date="2019" name="Environ. Microbiol.">
        <title>At the nexus of three kingdoms: the genome of the mycorrhizal fungus Gigaspora margarita provides insights into plant, endobacterial and fungal interactions.</title>
        <authorList>
            <person name="Venice F."/>
            <person name="Ghignone S."/>
            <person name="Salvioli di Fossalunga A."/>
            <person name="Amselem J."/>
            <person name="Novero M."/>
            <person name="Xianan X."/>
            <person name="Sedzielewska Toro K."/>
            <person name="Morin E."/>
            <person name="Lipzen A."/>
            <person name="Grigoriev I.V."/>
            <person name="Henrissat B."/>
            <person name="Martin F.M."/>
            <person name="Bonfante P."/>
        </authorList>
    </citation>
    <scope>NUCLEOTIDE SEQUENCE [LARGE SCALE GENOMIC DNA]</scope>
    <source>
        <strain evidence="2 3">BEG34</strain>
    </source>
</reference>
<evidence type="ECO:0000313" key="2">
    <source>
        <dbReference type="EMBL" id="KAF0484152.1"/>
    </source>
</evidence>
<dbReference type="OrthoDB" id="2412847at2759"/>
<dbReference type="GO" id="GO:0004386">
    <property type="term" value="F:helicase activity"/>
    <property type="evidence" value="ECO:0007669"/>
    <property type="project" value="UniProtKB-KW"/>
</dbReference>
<protein>
    <submittedName>
        <fullName evidence="2">Highly derived d5-like helicase-primase: PROVISIONAL</fullName>
    </submittedName>
</protein>